<gene>
    <name evidence="3" type="ORF">GCM10011372_05550</name>
</gene>
<evidence type="ECO:0000313" key="4">
    <source>
        <dbReference type="Proteomes" id="UP000636956"/>
    </source>
</evidence>
<evidence type="ECO:0000256" key="2">
    <source>
        <dbReference type="SAM" id="Phobius"/>
    </source>
</evidence>
<sequence>MSAPDPNGPRGLGEQLKRAADAAAPNAIDVDEVLRRSRAARRSRRTALVSGVGAVAGVLAVTGLVFGLQGISGPTATDGQVALESADSGAASPESAGNGTLDDAAGSRLVAPHLVNRCGAPVVAPTDATSSPLAVTVAPPAGRVARGSAATVVITVTNTGDDVVSGKIAASIPVTIADDGVTVWHSGPGDDTPAIQVSIAPGTSMSLEAEFETKDCTEADEPGEPLPPDVPALEPGEYGLGAVVPFTDADGASTVYLVSPLAPFTVG</sequence>
<reference evidence="3" key="2">
    <citation type="submission" date="2020-09" db="EMBL/GenBank/DDBJ databases">
        <authorList>
            <person name="Sun Q."/>
            <person name="Zhou Y."/>
        </authorList>
    </citation>
    <scope>NUCLEOTIDE SEQUENCE</scope>
    <source>
        <strain evidence="3">CGMCC 1.8984</strain>
    </source>
</reference>
<reference evidence="3" key="1">
    <citation type="journal article" date="2014" name="Int. J. Syst. Evol. Microbiol.">
        <title>Complete genome sequence of Corynebacterium casei LMG S-19264T (=DSM 44701T), isolated from a smear-ripened cheese.</title>
        <authorList>
            <consortium name="US DOE Joint Genome Institute (JGI-PGF)"/>
            <person name="Walter F."/>
            <person name="Albersmeier A."/>
            <person name="Kalinowski J."/>
            <person name="Ruckert C."/>
        </authorList>
    </citation>
    <scope>NUCLEOTIDE SEQUENCE</scope>
    <source>
        <strain evidence="3">CGMCC 1.8984</strain>
    </source>
</reference>
<accession>A0A917UNJ8</accession>
<keyword evidence="4" id="KW-1185">Reference proteome</keyword>
<evidence type="ECO:0000313" key="3">
    <source>
        <dbReference type="EMBL" id="GGJ70537.1"/>
    </source>
</evidence>
<feature type="transmembrane region" description="Helical" evidence="2">
    <location>
        <begin position="46"/>
        <end position="68"/>
    </location>
</feature>
<name>A0A917UNJ8_9MICO</name>
<keyword evidence="2" id="KW-0472">Membrane</keyword>
<feature type="region of interest" description="Disordered" evidence="1">
    <location>
        <begin position="1"/>
        <end position="23"/>
    </location>
</feature>
<dbReference type="AlphaFoldDB" id="A0A917UNJ8"/>
<protein>
    <submittedName>
        <fullName evidence="3">Uncharacterized protein</fullName>
    </submittedName>
</protein>
<proteinExistence type="predicted"/>
<dbReference type="Proteomes" id="UP000636956">
    <property type="component" value="Unassembled WGS sequence"/>
</dbReference>
<keyword evidence="2" id="KW-1133">Transmembrane helix</keyword>
<organism evidence="3 4">
    <name type="scientific">Agromyces bauzanensis</name>
    <dbReference type="NCBI Taxonomy" id="1308924"/>
    <lineage>
        <taxon>Bacteria</taxon>
        <taxon>Bacillati</taxon>
        <taxon>Actinomycetota</taxon>
        <taxon>Actinomycetes</taxon>
        <taxon>Micrococcales</taxon>
        <taxon>Microbacteriaceae</taxon>
        <taxon>Agromyces</taxon>
    </lineage>
</organism>
<comment type="caution">
    <text evidence="3">The sequence shown here is derived from an EMBL/GenBank/DDBJ whole genome shotgun (WGS) entry which is preliminary data.</text>
</comment>
<feature type="region of interest" description="Disordered" evidence="1">
    <location>
        <begin position="83"/>
        <end position="103"/>
    </location>
</feature>
<evidence type="ECO:0000256" key="1">
    <source>
        <dbReference type="SAM" id="MobiDB-lite"/>
    </source>
</evidence>
<keyword evidence="2" id="KW-0812">Transmembrane</keyword>
<dbReference type="RefSeq" id="WP_188741916.1">
    <property type="nucleotide sequence ID" value="NZ_BAABFW010000003.1"/>
</dbReference>
<dbReference type="EMBL" id="BMMD01000002">
    <property type="protein sequence ID" value="GGJ70537.1"/>
    <property type="molecule type" value="Genomic_DNA"/>
</dbReference>